<accession>A0ABW1H065</accession>
<feature type="region of interest" description="Disordered" evidence="1">
    <location>
        <begin position="92"/>
        <end position="112"/>
    </location>
</feature>
<dbReference type="Gene3D" id="6.10.140.530">
    <property type="match status" value="1"/>
</dbReference>
<dbReference type="InterPro" id="IPR005114">
    <property type="entry name" value="Helicase_assoc"/>
</dbReference>
<dbReference type="PANTHER" id="PTHR33418:SF1">
    <property type="entry name" value="HELICASE-ASSOCIATED DOMAIN-CONTAINING PROTEIN"/>
    <property type="match status" value="1"/>
</dbReference>
<dbReference type="EMBL" id="JBHSPU010000069">
    <property type="protein sequence ID" value="MFC5919146.1"/>
    <property type="molecule type" value="Genomic_DNA"/>
</dbReference>
<feature type="domain" description="Helicase-associated" evidence="2">
    <location>
        <begin position="4"/>
        <end position="50"/>
    </location>
</feature>
<evidence type="ECO:0000313" key="4">
    <source>
        <dbReference type="Proteomes" id="UP001596200"/>
    </source>
</evidence>
<feature type="non-terminal residue" evidence="3">
    <location>
        <position position="112"/>
    </location>
</feature>
<dbReference type="Pfam" id="PF03457">
    <property type="entry name" value="HA"/>
    <property type="match status" value="1"/>
</dbReference>
<name>A0ABW1H065_9ACTN</name>
<keyword evidence="4" id="KW-1185">Reference proteome</keyword>
<dbReference type="RefSeq" id="WP_386421271.1">
    <property type="nucleotide sequence ID" value="NZ_JBHSPU010000069.1"/>
</dbReference>
<dbReference type="PANTHER" id="PTHR33418">
    <property type="entry name" value="HELICASE-ASSOCIATED"/>
    <property type="match status" value="1"/>
</dbReference>
<dbReference type="Proteomes" id="UP001596200">
    <property type="component" value="Unassembled WGS sequence"/>
</dbReference>
<evidence type="ECO:0000259" key="2">
    <source>
        <dbReference type="Pfam" id="PF03457"/>
    </source>
</evidence>
<evidence type="ECO:0000256" key="1">
    <source>
        <dbReference type="SAM" id="MobiDB-lite"/>
    </source>
</evidence>
<gene>
    <name evidence="3" type="ORF">ACFP1B_37770</name>
</gene>
<sequence length="112" mass="12240">MPSNGHLRVPADYEDAYGYRLGQFITGQRTAYHQGALTEDWTAELEDLGMVWDDSEAAWQGHLATIEAFHTEHGHLAIPSQEPGGQFLADQRSLACKGPPHPPAVKSGSPVF</sequence>
<proteinExistence type="predicted"/>
<comment type="caution">
    <text evidence="3">The sequence shown here is derived from an EMBL/GenBank/DDBJ whole genome shotgun (WGS) entry which is preliminary data.</text>
</comment>
<evidence type="ECO:0000313" key="3">
    <source>
        <dbReference type="EMBL" id="MFC5919146.1"/>
    </source>
</evidence>
<protein>
    <submittedName>
        <fullName evidence="3">Helicase associated domain-containing protein</fullName>
    </submittedName>
</protein>
<organism evidence="3 4">
    <name type="scientific">Streptomyces pulveraceus</name>
    <dbReference type="NCBI Taxonomy" id="68258"/>
    <lineage>
        <taxon>Bacteria</taxon>
        <taxon>Bacillati</taxon>
        <taxon>Actinomycetota</taxon>
        <taxon>Actinomycetes</taxon>
        <taxon>Kitasatosporales</taxon>
        <taxon>Streptomycetaceae</taxon>
        <taxon>Streptomyces</taxon>
    </lineage>
</organism>
<reference evidence="4" key="1">
    <citation type="journal article" date="2019" name="Int. J. Syst. Evol. Microbiol.">
        <title>The Global Catalogue of Microorganisms (GCM) 10K type strain sequencing project: providing services to taxonomists for standard genome sequencing and annotation.</title>
        <authorList>
            <consortium name="The Broad Institute Genomics Platform"/>
            <consortium name="The Broad Institute Genome Sequencing Center for Infectious Disease"/>
            <person name="Wu L."/>
            <person name="Ma J."/>
        </authorList>
    </citation>
    <scope>NUCLEOTIDE SEQUENCE [LARGE SCALE GENOMIC DNA]</scope>
    <source>
        <strain evidence="4">JCM 4147</strain>
    </source>
</reference>